<dbReference type="EMBL" id="CP014164">
    <property type="protein sequence ID" value="AMC01574.1"/>
    <property type="molecule type" value="Genomic_DNA"/>
</dbReference>
<feature type="transmembrane region" description="Helical" evidence="2">
    <location>
        <begin position="60"/>
        <end position="79"/>
    </location>
</feature>
<keyword evidence="4" id="KW-0378">Hydrolase</keyword>
<comment type="similarity">
    <text evidence="1">Belongs to the UPF0177 family.</text>
</comment>
<feature type="transmembrane region" description="Helical" evidence="2">
    <location>
        <begin position="102"/>
        <end position="124"/>
    </location>
</feature>
<dbReference type="PANTHER" id="PTHR36435:SF1">
    <property type="entry name" value="CAAX AMINO TERMINAL PROTEASE FAMILY PROTEIN"/>
    <property type="match status" value="1"/>
</dbReference>
<organism evidence="4 5">
    <name type="scientific">Aerococcus viridans</name>
    <dbReference type="NCBI Taxonomy" id="1377"/>
    <lineage>
        <taxon>Bacteria</taxon>
        <taxon>Bacillati</taxon>
        <taxon>Bacillota</taxon>
        <taxon>Bacilli</taxon>
        <taxon>Lactobacillales</taxon>
        <taxon>Aerococcaceae</taxon>
        <taxon>Aerococcus</taxon>
    </lineage>
</organism>
<feature type="transmembrane region" description="Helical" evidence="2">
    <location>
        <begin position="144"/>
        <end position="166"/>
    </location>
</feature>
<feature type="transmembrane region" description="Helical" evidence="2">
    <location>
        <begin position="230"/>
        <end position="248"/>
    </location>
</feature>
<reference evidence="5" key="2">
    <citation type="submission" date="2016-01" db="EMBL/GenBank/DDBJ databases">
        <title>Six Aerococcus type strain genome sequencing and assembly using PacBio and Illumina Hiseq.</title>
        <authorList>
            <person name="Carkaci D."/>
            <person name="Dargis R."/>
            <person name="Nielsen X.C."/>
            <person name="Skovgaard O."/>
            <person name="Fuursted K."/>
            <person name="Christensen J.J."/>
        </authorList>
    </citation>
    <scope>NUCLEOTIDE SEQUENCE [LARGE SCALE GENOMIC DNA]</scope>
    <source>
        <strain evidence="5">CCUG4311</strain>
    </source>
</reference>
<proteinExistence type="inferred from homology"/>
<name>A0AAU8U4R6_9LACT</name>
<dbReference type="InterPro" id="IPR003675">
    <property type="entry name" value="Rce1/LyrA-like_dom"/>
</dbReference>
<evidence type="ECO:0000313" key="5">
    <source>
        <dbReference type="Proteomes" id="UP000066986"/>
    </source>
</evidence>
<feature type="transmembrane region" description="Helical" evidence="2">
    <location>
        <begin position="203"/>
        <end position="221"/>
    </location>
</feature>
<dbReference type="AlphaFoldDB" id="A0AAU8U4R6"/>
<gene>
    <name evidence="4" type="ORF">AWM76_08410</name>
</gene>
<dbReference type="PANTHER" id="PTHR36435">
    <property type="entry name" value="SLR1288 PROTEIN"/>
    <property type="match status" value="1"/>
</dbReference>
<dbReference type="Pfam" id="PF02517">
    <property type="entry name" value="Rce1-like"/>
    <property type="match status" value="1"/>
</dbReference>
<evidence type="ECO:0000313" key="4">
    <source>
        <dbReference type="EMBL" id="AMC01574.1"/>
    </source>
</evidence>
<evidence type="ECO:0000259" key="3">
    <source>
        <dbReference type="Pfam" id="PF02517"/>
    </source>
</evidence>
<dbReference type="GO" id="GO:0004175">
    <property type="term" value="F:endopeptidase activity"/>
    <property type="evidence" value="ECO:0007669"/>
    <property type="project" value="UniProtKB-ARBA"/>
</dbReference>
<dbReference type="GeneID" id="32030940"/>
<keyword evidence="2" id="KW-1133">Transmembrane helix</keyword>
<evidence type="ECO:0000256" key="1">
    <source>
        <dbReference type="ARBA" id="ARBA00009067"/>
    </source>
</evidence>
<accession>A0AAU8U4R6</accession>
<keyword evidence="2" id="KW-0812">Transmembrane</keyword>
<feature type="transmembrane region" description="Helical" evidence="2">
    <location>
        <begin position="21"/>
        <end position="40"/>
    </location>
</feature>
<keyword evidence="2" id="KW-0472">Membrane</keyword>
<evidence type="ECO:0000256" key="2">
    <source>
        <dbReference type="SAM" id="Phobius"/>
    </source>
</evidence>
<dbReference type="RefSeq" id="WP_003143515.1">
    <property type="nucleotide sequence ID" value="NZ_CP014164.1"/>
</dbReference>
<reference evidence="4 5" key="1">
    <citation type="journal article" date="2016" name="Genome Announc.">
        <title>Complete Genome Sequences of Aerococcus christensenii CCUG 28831T, Aerococcus sanguinicola CCUG 43001T, Aerococcus urinae CCUG 36881T, Aerococcus urinaeequi CCUG 28094T, Aerococcus urinaehominis CCUG 42038 BT, and Aerococcus viridans CCUG 4311T.</title>
        <authorList>
            <person name="Carkaci D."/>
            <person name="Dargis R."/>
            <person name="Nielsen X.C."/>
            <person name="Skovgaard O."/>
            <person name="Fuursted K."/>
            <person name="Christensen J.J."/>
        </authorList>
    </citation>
    <scope>NUCLEOTIDE SEQUENCE [LARGE SCALE GENOMIC DNA]</scope>
    <source>
        <strain evidence="4 5">CCUG4311</strain>
    </source>
</reference>
<dbReference type="GO" id="GO:0080120">
    <property type="term" value="P:CAAX-box protein maturation"/>
    <property type="evidence" value="ECO:0007669"/>
    <property type="project" value="UniProtKB-ARBA"/>
</dbReference>
<dbReference type="KEGG" id="avs:AWM76_08410"/>
<dbReference type="Proteomes" id="UP000066986">
    <property type="component" value="Chromosome"/>
</dbReference>
<keyword evidence="4" id="KW-0645">Protease</keyword>
<protein>
    <submittedName>
        <fullName evidence="4">CAAX protease</fullName>
    </submittedName>
</protein>
<feature type="domain" description="CAAX prenyl protease 2/Lysostaphin resistance protein A-like" evidence="3">
    <location>
        <begin position="150"/>
        <end position="238"/>
    </location>
</feature>
<dbReference type="GO" id="GO:0006508">
    <property type="term" value="P:proteolysis"/>
    <property type="evidence" value="ECO:0007669"/>
    <property type="project" value="UniProtKB-KW"/>
</dbReference>
<dbReference type="InterPro" id="IPR052710">
    <property type="entry name" value="CAAX_protease"/>
</dbReference>
<sequence length="249" mass="28281">MGKRKDRNTDAYYQDPTRQKWTGWIVGAVKVVLWTIAYTIMVSVPQLYVMFASYLDNTWLTLLGILSIVYMFVVSYWFYRRYQKQNPENVVGLTWDDIQKDLAIFAGVLAFKMIMSVIMSNMYGVETTVNDDMIFGLLGSNSNILVALNLGLTVITMAPVMEEIIFRGMISKGMFKDSFFSAAIIISSIFFSSMHLSGNFISFIIYAGYAGIGAACFMAYWRKKNINDAIFIHFLNNLPGAIMIIFGLF</sequence>
<feature type="transmembrane region" description="Helical" evidence="2">
    <location>
        <begin position="178"/>
        <end position="197"/>
    </location>
</feature>